<evidence type="ECO:0000256" key="7">
    <source>
        <dbReference type="ARBA" id="ARBA00023136"/>
    </source>
</evidence>
<dbReference type="InterPro" id="IPR003004">
    <property type="entry name" value="GspF/PilC"/>
</dbReference>
<keyword evidence="7" id="KW-0472">Membrane</keyword>
<comment type="subcellular location">
    <subcellularLocation>
        <location evidence="1">Cell inner membrane</location>
        <topology evidence="1">Multi-pass membrane protein</topology>
    </subcellularLocation>
</comment>
<keyword evidence="3" id="KW-1003">Cell membrane</keyword>
<evidence type="ECO:0000256" key="3">
    <source>
        <dbReference type="ARBA" id="ARBA00022475"/>
    </source>
</evidence>
<evidence type="ECO:0000256" key="2">
    <source>
        <dbReference type="ARBA" id="ARBA00005745"/>
    </source>
</evidence>
<sequence length="146" mass="15888">MYKREGFRRKVDRTVLRLPVFGNLIRGKNTASFTRTLSILTSSGVSILEALKNASEVVTNLPMREAVEATIERVREGGSLSKSLQKSKLFPPMTLHLIASGEGAGKLGDMLERAADQQERETSATITAAISLFEPALILTMGIVVL</sequence>
<dbReference type="InterPro" id="IPR042094">
    <property type="entry name" value="T2SS_GspF_sf"/>
</dbReference>
<keyword evidence="4" id="KW-0997">Cell inner membrane</keyword>
<keyword evidence="6" id="KW-1133">Transmembrane helix</keyword>
<proteinExistence type="inferred from homology"/>
<dbReference type="PANTHER" id="PTHR30012:SF0">
    <property type="entry name" value="TYPE II SECRETION SYSTEM PROTEIN F-RELATED"/>
    <property type="match status" value="1"/>
</dbReference>
<dbReference type="GO" id="GO:0005886">
    <property type="term" value="C:plasma membrane"/>
    <property type="evidence" value="ECO:0007669"/>
    <property type="project" value="UniProtKB-SubCell"/>
</dbReference>
<dbReference type="InterPro" id="IPR018076">
    <property type="entry name" value="T2SS_GspF_dom"/>
</dbReference>
<dbReference type="AlphaFoldDB" id="A0A7R8ZZ00"/>
<keyword evidence="5" id="KW-0812">Transmembrane</keyword>
<evidence type="ECO:0000313" key="8">
    <source>
        <dbReference type="EMBL" id="CAD7239685.1"/>
    </source>
</evidence>
<dbReference type="FunFam" id="1.20.81.30:FF:000001">
    <property type="entry name" value="Type II secretion system protein F"/>
    <property type="match status" value="1"/>
</dbReference>
<dbReference type="PANTHER" id="PTHR30012">
    <property type="entry name" value="GENERAL SECRETION PATHWAY PROTEIN"/>
    <property type="match status" value="1"/>
</dbReference>
<name>A0A7R8ZZ00_9CRUS</name>
<dbReference type="OrthoDB" id="8194499at2759"/>
<comment type="similarity">
    <text evidence="2">Belongs to the GSP F family.</text>
</comment>
<dbReference type="Gene3D" id="1.20.81.30">
    <property type="entry name" value="Type II secretion system (T2SS), domain F"/>
    <property type="match status" value="1"/>
</dbReference>
<evidence type="ECO:0000256" key="6">
    <source>
        <dbReference type="ARBA" id="ARBA00022989"/>
    </source>
</evidence>
<evidence type="ECO:0000256" key="1">
    <source>
        <dbReference type="ARBA" id="ARBA00004429"/>
    </source>
</evidence>
<dbReference type="Pfam" id="PF00482">
    <property type="entry name" value="T2SSF"/>
    <property type="match status" value="1"/>
</dbReference>
<accession>A0A7R8ZZ00</accession>
<evidence type="ECO:0000256" key="5">
    <source>
        <dbReference type="ARBA" id="ARBA00022692"/>
    </source>
</evidence>
<reference evidence="8" key="1">
    <citation type="submission" date="2020-11" db="EMBL/GenBank/DDBJ databases">
        <authorList>
            <person name="Tran Van P."/>
        </authorList>
    </citation>
    <scope>NUCLEOTIDE SEQUENCE</scope>
</reference>
<organism evidence="8">
    <name type="scientific">Cyprideis torosa</name>
    <dbReference type="NCBI Taxonomy" id="163714"/>
    <lineage>
        <taxon>Eukaryota</taxon>
        <taxon>Metazoa</taxon>
        <taxon>Ecdysozoa</taxon>
        <taxon>Arthropoda</taxon>
        <taxon>Crustacea</taxon>
        <taxon>Oligostraca</taxon>
        <taxon>Ostracoda</taxon>
        <taxon>Podocopa</taxon>
        <taxon>Podocopida</taxon>
        <taxon>Cytherocopina</taxon>
        <taxon>Cytheroidea</taxon>
        <taxon>Cytherideidae</taxon>
        <taxon>Cyprideis</taxon>
    </lineage>
</organism>
<feature type="non-terminal residue" evidence="8">
    <location>
        <position position="146"/>
    </location>
</feature>
<protein>
    <submittedName>
        <fullName evidence="8">Uncharacterized protein</fullName>
    </submittedName>
</protein>
<dbReference type="EMBL" id="OB736736">
    <property type="protein sequence ID" value="CAD7239685.1"/>
    <property type="molecule type" value="Genomic_DNA"/>
</dbReference>
<evidence type="ECO:0000256" key="4">
    <source>
        <dbReference type="ARBA" id="ARBA00022519"/>
    </source>
</evidence>
<gene>
    <name evidence="8" type="ORF">CTOB1V02_LOCUS17500</name>
</gene>